<dbReference type="OrthoDB" id="8218841at2"/>
<evidence type="ECO:0000313" key="4">
    <source>
        <dbReference type="Proteomes" id="UP000231194"/>
    </source>
</evidence>
<dbReference type="Proteomes" id="UP000231194">
    <property type="component" value="Unassembled WGS sequence"/>
</dbReference>
<keyword evidence="4" id="KW-1185">Reference proteome</keyword>
<dbReference type="EMBL" id="PGVG01000021">
    <property type="protein sequence ID" value="PJG52817.1"/>
    <property type="molecule type" value="Genomic_DNA"/>
</dbReference>
<feature type="transmembrane region" description="Helical" evidence="1">
    <location>
        <begin position="47"/>
        <end position="70"/>
    </location>
</feature>
<keyword evidence="2" id="KW-0732">Signal</keyword>
<comment type="caution">
    <text evidence="3">The sequence shown here is derived from an EMBL/GenBank/DDBJ whole genome shotgun (WGS) entry which is preliminary data.</text>
</comment>
<organism evidence="3 4">
    <name type="scientific">Bradyrhizobium forestalis</name>
    <dbReference type="NCBI Taxonomy" id="1419263"/>
    <lineage>
        <taxon>Bacteria</taxon>
        <taxon>Pseudomonadati</taxon>
        <taxon>Pseudomonadota</taxon>
        <taxon>Alphaproteobacteria</taxon>
        <taxon>Hyphomicrobiales</taxon>
        <taxon>Nitrobacteraceae</taxon>
        <taxon>Bradyrhizobium</taxon>
    </lineage>
</organism>
<reference evidence="3 4" key="1">
    <citation type="submission" date="2017-11" db="EMBL/GenBank/DDBJ databases">
        <title>Bradyrhizobium forestalis sp. nov., an efficient nitrogen-fixing bacterium isolated from nodules of forest legume species in the Amazon.</title>
        <authorList>
            <person name="Costa E.M."/>
            <person name="Guimaraes A."/>
            <person name="Carvalho T.S."/>
            <person name="Rodrigues T.L."/>
            <person name="Ribeiro P.R.A."/>
            <person name="Lebbe L."/>
            <person name="Willems A."/>
            <person name="Moreira F.M.S."/>
        </authorList>
    </citation>
    <scope>NUCLEOTIDE SEQUENCE [LARGE SCALE GENOMIC DNA]</scope>
    <source>
        <strain evidence="3 4">INPA54B</strain>
    </source>
</reference>
<dbReference type="AlphaFoldDB" id="A0A2M8R4S1"/>
<feature type="transmembrane region" description="Helical" evidence="1">
    <location>
        <begin position="123"/>
        <end position="143"/>
    </location>
</feature>
<gene>
    <name evidence="3" type="ORF">CVM73_23420</name>
</gene>
<keyword evidence="1" id="KW-1133">Transmembrane helix</keyword>
<dbReference type="RefSeq" id="WP_100234199.1">
    <property type="nucleotide sequence ID" value="NZ_PGVG01000021.1"/>
</dbReference>
<sequence>MRLQCHLHLLAAALIAAFGATAAFVIPLGVQIEEPINISVVTQALNLTMFTYTVAAAHAVPLGLPLFLFVRRRRSHVGIAACALGGFVVGTMPFGVLAFLSMIGGGNPTLINDAPPPFGWIEYVRTTGLAGLLGLVGGLVFWVAMRFFGSSRQSWTVVSAAALLSCGVFILPVAVRDRTCHNLFRDGRTSVGPQVYANLKVPPEDWKKLEQTFVDFGQAQALSIRRDEQTRDGRIMWRSVDLCNEAGVNVSVGDEPWLARTHLPRANEGMTLSIYSLKPDADWKPLARRFLSEIETVWPEKTTFRGPSGQILSFEDAMKGRP</sequence>
<proteinExistence type="predicted"/>
<feature type="transmembrane region" description="Helical" evidence="1">
    <location>
        <begin position="155"/>
        <end position="175"/>
    </location>
</feature>
<protein>
    <submittedName>
        <fullName evidence="3">Uncharacterized protein</fullName>
    </submittedName>
</protein>
<keyword evidence="1" id="KW-0472">Membrane</keyword>
<feature type="chain" id="PRO_5014883184" evidence="2">
    <location>
        <begin position="23"/>
        <end position="322"/>
    </location>
</feature>
<evidence type="ECO:0000256" key="2">
    <source>
        <dbReference type="SAM" id="SignalP"/>
    </source>
</evidence>
<name>A0A2M8R4S1_9BRAD</name>
<feature type="signal peptide" evidence="2">
    <location>
        <begin position="1"/>
        <end position="22"/>
    </location>
</feature>
<accession>A0A2M8R4S1</accession>
<keyword evidence="1" id="KW-0812">Transmembrane</keyword>
<evidence type="ECO:0000313" key="3">
    <source>
        <dbReference type="EMBL" id="PJG52817.1"/>
    </source>
</evidence>
<feature type="transmembrane region" description="Helical" evidence="1">
    <location>
        <begin position="77"/>
        <end position="103"/>
    </location>
</feature>
<evidence type="ECO:0000256" key="1">
    <source>
        <dbReference type="SAM" id="Phobius"/>
    </source>
</evidence>